<dbReference type="InterPro" id="IPR011527">
    <property type="entry name" value="ABC1_TM_dom"/>
</dbReference>
<evidence type="ECO:0000256" key="10">
    <source>
        <dbReference type="ARBA" id="ARBA00023136"/>
    </source>
</evidence>
<dbReference type="GO" id="GO:0016887">
    <property type="term" value="F:ATP hydrolysis activity"/>
    <property type="evidence" value="ECO:0007669"/>
    <property type="project" value="InterPro"/>
</dbReference>
<keyword evidence="5" id="KW-0547">Nucleotide-binding</keyword>
<dbReference type="GO" id="GO:0042760">
    <property type="term" value="P:very long-chain fatty acid catabolic process"/>
    <property type="evidence" value="ECO:0007669"/>
    <property type="project" value="TreeGrafter"/>
</dbReference>
<keyword evidence="7 15" id="KW-0067">ATP-binding</keyword>
<comment type="subcellular location">
    <subcellularLocation>
        <location evidence="1">Peroxisome membrane</location>
        <topology evidence="1">Multi-pass membrane protein</topology>
    </subcellularLocation>
</comment>
<keyword evidence="11" id="KW-0576">Peroxisome</keyword>
<protein>
    <submittedName>
        <fullName evidence="15">ATP-binding cassette sub-family D member 2</fullName>
    </submittedName>
</protein>
<evidence type="ECO:0000256" key="2">
    <source>
        <dbReference type="ARBA" id="ARBA00008575"/>
    </source>
</evidence>
<organism evidence="15 16">
    <name type="scientific">Holothuria leucospilota</name>
    <name type="common">Black long sea cucumber</name>
    <name type="synonym">Mertensiothuria leucospilota</name>
    <dbReference type="NCBI Taxonomy" id="206669"/>
    <lineage>
        <taxon>Eukaryota</taxon>
        <taxon>Metazoa</taxon>
        <taxon>Echinodermata</taxon>
        <taxon>Eleutherozoa</taxon>
        <taxon>Echinozoa</taxon>
        <taxon>Holothuroidea</taxon>
        <taxon>Aspidochirotacea</taxon>
        <taxon>Aspidochirotida</taxon>
        <taxon>Holothuriidae</taxon>
        <taxon>Holothuria</taxon>
    </lineage>
</organism>
<comment type="similarity">
    <text evidence="2">Belongs to the ABC transporter superfamily. ABCD family. Peroxisomal fatty acyl CoA transporter (TC 3.A.1.203) subfamily.</text>
</comment>
<feature type="compositionally biased region" description="Acidic residues" evidence="12">
    <location>
        <begin position="768"/>
        <end position="779"/>
    </location>
</feature>
<dbReference type="GO" id="GO:0007031">
    <property type="term" value="P:peroxisome organization"/>
    <property type="evidence" value="ECO:0007669"/>
    <property type="project" value="TreeGrafter"/>
</dbReference>
<keyword evidence="10 13" id="KW-0472">Membrane</keyword>
<dbReference type="Pfam" id="PF00005">
    <property type="entry name" value="ABC_tran"/>
    <property type="match status" value="1"/>
</dbReference>
<evidence type="ECO:0000256" key="1">
    <source>
        <dbReference type="ARBA" id="ARBA00004585"/>
    </source>
</evidence>
<dbReference type="GO" id="GO:0005524">
    <property type="term" value="F:ATP binding"/>
    <property type="evidence" value="ECO:0007669"/>
    <property type="project" value="UniProtKB-KW"/>
</dbReference>
<feature type="compositionally biased region" description="Polar residues" evidence="12">
    <location>
        <begin position="755"/>
        <end position="766"/>
    </location>
</feature>
<evidence type="ECO:0000313" key="16">
    <source>
        <dbReference type="Proteomes" id="UP001152320"/>
    </source>
</evidence>
<dbReference type="InterPro" id="IPR036640">
    <property type="entry name" value="ABC1_TM_sf"/>
</dbReference>
<dbReference type="OrthoDB" id="422637at2759"/>
<dbReference type="PROSITE" id="PS50893">
    <property type="entry name" value="ABC_TRANSPORTER_2"/>
    <property type="match status" value="1"/>
</dbReference>
<dbReference type="GO" id="GO:0015910">
    <property type="term" value="P:long-chain fatty acid import into peroxisome"/>
    <property type="evidence" value="ECO:0007669"/>
    <property type="project" value="TreeGrafter"/>
</dbReference>
<dbReference type="Pfam" id="PF06472">
    <property type="entry name" value="ABC_membrane_2"/>
    <property type="match status" value="1"/>
</dbReference>
<dbReference type="InterPro" id="IPR017871">
    <property type="entry name" value="ABC_transporter-like_CS"/>
</dbReference>
<evidence type="ECO:0000259" key="14">
    <source>
        <dbReference type="PROSITE" id="PS50893"/>
    </source>
</evidence>
<evidence type="ECO:0000313" key="15">
    <source>
        <dbReference type="EMBL" id="KAJ8046371.1"/>
    </source>
</evidence>
<dbReference type="InterPro" id="IPR050835">
    <property type="entry name" value="ABC_transporter_sub-D"/>
</dbReference>
<name>A0A9Q1CK12_HOLLE</name>
<evidence type="ECO:0000256" key="12">
    <source>
        <dbReference type="SAM" id="MobiDB-lite"/>
    </source>
</evidence>
<dbReference type="Proteomes" id="UP001152320">
    <property type="component" value="Chromosome 2"/>
</dbReference>
<sequence length="779" mass="87440">MAAFFQARELIKKNMKDPKMVAAGIAASMLIGYGVKGLARAVYNSSEPNDTAATALKRVVSKPSLLIYGNANRKANLDKDKSKKKNIAVDREFFRRILRILRIILPGIRSKEFGILFMHSVCLVSRTFLSLYIAQLEGSMVKAIVQTDAYQFAFVLSQWLGISIPATFINSAIRFLESSLALAFRTRLVQYSYKLYFKDQTYYRVGNLDSRIANADQNLTEDITSFCDSIAHLYSHLTKPILDVVIMSYSLVSMAREGNANSGFPALLATCVLYTTFKLLQLASPKFGKLVAEEAARKGQLRYCHSRVITNAEEIAFYEGHEIEQNLLWEKYKAVAQQMTIIFRKRLWYIMLEQFLMKYVWSASGMTMVAIPILTAMPTNPEFCFFFFLDGSPVEHSEAISMRSQAYTTAKNLLINSGDAIERILSSYKEITELAGYTSRVFEMLTVFEEVGRGKYVRASVSTGRGSVSQLNKEKGGVERIQKPLVVNGDVTTTDDALIIAQDLPIITPTGDVVVSKLSLKVQEGMHLLITGPNGCGKSSLFRIFCGLWPAYGGVLVKPDAKHMLFIPQRPYMSMGTLRDQIIYPDTKDQMIAKGFTDNNLEEILEIVNLQYIIVREGGFDAVSDWKDVFSGGEKQRMGMARMFYQKPKFALLDECTSAVSIDVEGKIFVRAKDAGIILLTITHRPSLWKYHTHLLQFDGEGNWRLEELNTATRLSLNEEKQRLEGQLAGVPRMQQRLHELCEILGEDSVLKTSGAIQSDGSNGSSVPEEDKDFVDDKN</sequence>
<evidence type="ECO:0000256" key="11">
    <source>
        <dbReference type="ARBA" id="ARBA00023140"/>
    </source>
</evidence>
<dbReference type="PANTHER" id="PTHR11384">
    <property type="entry name" value="ATP-BINDING CASSETTE, SUB-FAMILY D MEMBER"/>
    <property type="match status" value="1"/>
</dbReference>
<dbReference type="AlphaFoldDB" id="A0A9Q1CK12"/>
<dbReference type="SUPFAM" id="SSF90123">
    <property type="entry name" value="ABC transporter transmembrane region"/>
    <property type="match status" value="1"/>
</dbReference>
<keyword evidence="8" id="KW-1278">Translocase</keyword>
<evidence type="ECO:0000256" key="6">
    <source>
        <dbReference type="ARBA" id="ARBA00022801"/>
    </source>
</evidence>
<dbReference type="PROSITE" id="PS00211">
    <property type="entry name" value="ABC_TRANSPORTER_1"/>
    <property type="match status" value="1"/>
</dbReference>
<gene>
    <name evidence="15" type="ORF">HOLleu_05021</name>
</gene>
<keyword evidence="16" id="KW-1185">Reference proteome</keyword>
<dbReference type="FunFam" id="3.40.50.300:FF:000800">
    <property type="entry name" value="ATP-binding cassette sub-family D member 1"/>
    <property type="match status" value="1"/>
</dbReference>
<dbReference type="EMBL" id="JAIZAY010000002">
    <property type="protein sequence ID" value="KAJ8046371.1"/>
    <property type="molecule type" value="Genomic_DNA"/>
</dbReference>
<dbReference type="InterPro" id="IPR003593">
    <property type="entry name" value="AAA+_ATPase"/>
</dbReference>
<dbReference type="CDD" id="cd03223">
    <property type="entry name" value="ABCD_peroxisomal_ALDP"/>
    <property type="match status" value="1"/>
</dbReference>
<keyword evidence="9 13" id="KW-1133">Transmembrane helix</keyword>
<feature type="transmembrane region" description="Helical" evidence="13">
    <location>
        <begin position="20"/>
        <end position="39"/>
    </location>
</feature>
<dbReference type="GO" id="GO:0005778">
    <property type="term" value="C:peroxisomal membrane"/>
    <property type="evidence" value="ECO:0007669"/>
    <property type="project" value="UniProtKB-SubCell"/>
</dbReference>
<feature type="domain" description="ABC transporter" evidence="14">
    <location>
        <begin position="499"/>
        <end position="725"/>
    </location>
</feature>
<dbReference type="SMART" id="SM00382">
    <property type="entry name" value="AAA"/>
    <property type="match status" value="1"/>
</dbReference>
<dbReference type="GO" id="GO:0140359">
    <property type="term" value="F:ABC-type transporter activity"/>
    <property type="evidence" value="ECO:0007669"/>
    <property type="project" value="InterPro"/>
</dbReference>
<evidence type="ECO:0000256" key="8">
    <source>
        <dbReference type="ARBA" id="ARBA00022967"/>
    </source>
</evidence>
<dbReference type="Gene3D" id="3.40.50.300">
    <property type="entry name" value="P-loop containing nucleotide triphosphate hydrolases"/>
    <property type="match status" value="1"/>
</dbReference>
<keyword evidence="3" id="KW-0813">Transport</keyword>
<proteinExistence type="inferred from homology"/>
<dbReference type="GO" id="GO:0006635">
    <property type="term" value="P:fatty acid beta-oxidation"/>
    <property type="evidence" value="ECO:0007669"/>
    <property type="project" value="TreeGrafter"/>
</dbReference>
<dbReference type="PANTHER" id="PTHR11384:SF67">
    <property type="entry name" value="ATP-BINDING CASSETTE SUB-FAMILY D MEMBER 1"/>
    <property type="match status" value="1"/>
</dbReference>
<keyword evidence="6" id="KW-0378">Hydrolase</keyword>
<feature type="region of interest" description="Disordered" evidence="12">
    <location>
        <begin position="755"/>
        <end position="779"/>
    </location>
</feature>
<evidence type="ECO:0000256" key="3">
    <source>
        <dbReference type="ARBA" id="ARBA00022448"/>
    </source>
</evidence>
<evidence type="ECO:0000256" key="4">
    <source>
        <dbReference type="ARBA" id="ARBA00022692"/>
    </source>
</evidence>
<evidence type="ECO:0000256" key="7">
    <source>
        <dbReference type="ARBA" id="ARBA00022840"/>
    </source>
</evidence>
<dbReference type="SUPFAM" id="SSF52540">
    <property type="entry name" value="P-loop containing nucleoside triphosphate hydrolases"/>
    <property type="match status" value="1"/>
</dbReference>
<evidence type="ECO:0000256" key="5">
    <source>
        <dbReference type="ARBA" id="ARBA00022741"/>
    </source>
</evidence>
<evidence type="ECO:0000256" key="13">
    <source>
        <dbReference type="SAM" id="Phobius"/>
    </source>
</evidence>
<accession>A0A9Q1CK12</accession>
<dbReference type="GO" id="GO:0005324">
    <property type="term" value="F:long-chain fatty acid transmembrane transporter activity"/>
    <property type="evidence" value="ECO:0007669"/>
    <property type="project" value="TreeGrafter"/>
</dbReference>
<comment type="caution">
    <text evidence="15">The sequence shown here is derived from an EMBL/GenBank/DDBJ whole genome shotgun (WGS) entry which is preliminary data.</text>
</comment>
<dbReference type="InterPro" id="IPR003439">
    <property type="entry name" value="ABC_transporter-like_ATP-bd"/>
</dbReference>
<dbReference type="InterPro" id="IPR027417">
    <property type="entry name" value="P-loop_NTPase"/>
</dbReference>
<keyword evidence="4 13" id="KW-0812">Transmembrane</keyword>
<evidence type="ECO:0000256" key="9">
    <source>
        <dbReference type="ARBA" id="ARBA00022989"/>
    </source>
</evidence>
<reference evidence="15" key="1">
    <citation type="submission" date="2021-10" db="EMBL/GenBank/DDBJ databases">
        <title>Tropical sea cucumber genome reveals ecological adaptation and Cuvierian tubules defense mechanism.</title>
        <authorList>
            <person name="Chen T."/>
        </authorList>
    </citation>
    <scope>NUCLEOTIDE SEQUENCE</scope>
    <source>
        <strain evidence="15">Nanhai2018</strain>
        <tissue evidence="15">Muscle</tissue>
    </source>
</reference>